<keyword evidence="5" id="KW-1185">Reference proteome</keyword>
<dbReference type="InterPro" id="IPR036236">
    <property type="entry name" value="Znf_C2H2_sf"/>
</dbReference>
<name>A0ABM1MPW1_NICVS</name>
<dbReference type="GeneID" id="108562712"/>
<evidence type="ECO:0000256" key="1">
    <source>
        <dbReference type="ARBA" id="ARBA00022723"/>
    </source>
</evidence>
<dbReference type="Pfam" id="PF12171">
    <property type="entry name" value="zf-C2H2_jaz"/>
    <property type="match status" value="1"/>
</dbReference>
<dbReference type="PROSITE" id="PS00028">
    <property type="entry name" value="ZINC_FINGER_C2H2_1"/>
    <property type="match status" value="1"/>
</dbReference>
<keyword evidence="1" id="KW-0479">Metal-binding</keyword>
<keyword evidence="2" id="KW-0863">Zinc-finger</keyword>
<evidence type="ECO:0000313" key="6">
    <source>
        <dbReference type="RefSeq" id="XP_017776611.1"/>
    </source>
</evidence>
<evidence type="ECO:0000313" key="5">
    <source>
        <dbReference type="Proteomes" id="UP000695000"/>
    </source>
</evidence>
<dbReference type="RefSeq" id="XP_017776611.1">
    <property type="nucleotide sequence ID" value="XM_017921122.1"/>
</dbReference>
<dbReference type="InterPro" id="IPR003604">
    <property type="entry name" value="Matrin/U1-like-C_Znf_C2H2"/>
</dbReference>
<accession>A0ABM1MPW1</accession>
<evidence type="ECO:0000259" key="4">
    <source>
        <dbReference type="PROSITE" id="PS00028"/>
    </source>
</evidence>
<dbReference type="SMART" id="SM00451">
    <property type="entry name" value="ZnF_U1"/>
    <property type="match status" value="4"/>
</dbReference>
<evidence type="ECO:0000256" key="3">
    <source>
        <dbReference type="ARBA" id="ARBA00022833"/>
    </source>
</evidence>
<dbReference type="InterPro" id="IPR052644">
    <property type="entry name" value="ZMAT3"/>
</dbReference>
<dbReference type="Pfam" id="PF12874">
    <property type="entry name" value="zf-met"/>
    <property type="match status" value="3"/>
</dbReference>
<protein>
    <submittedName>
        <fullName evidence="6">Zinc finger matrin-type protein 4-like isoform X1</fullName>
    </submittedName>
</protein>
<dbReference type="SMART" id="SM00355">
    <property type="entry name" value="ZnF_C2H2"/>
    <property type="match status" value="4"/>
</dbReference>
<reference evidence="6" key="1">
    <citation type="submission" date="2025-08" db="UniProtKB">
        <authorList>
            <consortium name="RefSeq"/>
        </authorList>
    </citation>
    <scope>IDENTIFICATION</scope>
    <source>
        <tissue evidence="6">Whole Larva</tissue>
    </source>
</reference>
<feature type="domain" description="C2H2-type" evidence="4">
    <location>
        <begin position="300"/>
        <end position="322"/>
    </location>
</feature>
<organism evidence="5 6">
    <name type="scientific">Nicrophorus vespilloides</name>
    <name type="common">Boreal carrion beetle</name>
    <dbReference type="NCBI Taxonomy" id="110193"/>
    <lineage>
        <taxon>Eukaryota</taxon>
        <taxon>Metazoa</taxon>
        <taxon>Ecdysozoa</taxon>
        <taxon>Arthropoda</taxon>
        <taxon>Hexapoda</taxon>
        <taxon>Insecta</taxon>
        <taxon>Pterygota</taxon>
        <taxon>Neoptera</taxon>
        <taxon>Endopterygota</taxon>
        <taxon>Coleoptera</taxon>
        <taxon>Polyphaga</taxon>
        <taxon>Staphyliniformia</taxon>
        <taxon>Silphidae</taxon>
        <taxon>Nicrophorinae</taxon>
        <taxon>Nicrophorus</taxon>
    </lineage>
</organism>
<dbReference type="Gene3D" id="3.30.160.60">
    <property type="entry name" value="Classic Zinc Finger"/>
    <property type="match status" value="4"/>
</dbReference>
<dbReference type="PANTHER" id="PTHR46786">
    <property type="entry name" value="ZINC FINGER MATRIN-TYPE PROTEIN 3"/>
    <property type="match status" value="1"/>
</dbReference>
<evidence type="ECO:0000256" key="2">
    <source>
        <dbReference type="ARBA" id="ARBA00022771"/>
    </source>
</evidence>
<dbReference type="InterPro" id="IPR022755">
    <property type="entry name" value="Znf_C2H2_jaz"/>
</dbReference>
<gene>
    <name evidence="6" type="primary">LOC108562712</name>
</gene>
<dbReference type="SUPFAM" id="SSF57667">
    <property type="entry name" value="beta-beta-alpha zinc fingers"/>
    <property type="match status" value="4"/>
</dbReference>
<proteinExistence type="predicted"/>
<dbReference type="InterPro" id="IPR013087">
    <property type="entry name" value="Znf_C2H2_type"/>
</dbReference>
<keyword evidence="3" id="KW-0862">Zinc</keyword>
<sequence length="333" mass="37720">MECASDGTIIRVKELDRSFTIPKRRGEQSLLPATGQQPDIEHKSILQADCDEVLKTLKRPASDYRKSADVVQHHNRPSIVLGGDLTDTSLPKELRDQIQPLYCGVCKVQLINSISAKIHYASKNHDKNIRKFLISYSFRTGEPLHKRARWDKKPISDDNDPKYFHCKACDLPLTGKAHAESHYMGKIHQKVISGTRKPAGRGYIDNSGHWKRSFIQIDPSGRDGFGAGFAALENHPEKVNSLSCDLCHVKVTSYPQMENHIQGSKHQKKLRNTSFIQTITTNPNEPDFSTYRTPSGQFYCKNCNIVMNSDTQFTNHLQSRNHLKNLEPKSPSE</sequence>
<dbReference type="Proteomes" id="UP000695000">
    <property type="component" value="Unplaced"/>
</dbReference>
<dbReference type="PANTHER" id="PTHR46786:SF1">
    <property type="entry name" value="ZINC FINGER MATRIN-TYPE PROTEIN 3"/>
    <property type="match status" value="1"/>
</dbReference>